<dbReference type="Pfam" id="PF02775">
    <property type="entry name" value="TPP_enzyme_C"/>
    <property type="match status" value="1"/>
</dbReference>
<dbReference type="SUPFAM" id="SSF54862">
    <property type="entry name" value="4Fe-4S ferredoxins"/>
    <property type="match status" value="1"/>
</dbReference>
<evidence type="ECO:0000256" key="12">
    <source>
        <dbReference type="ARBA" id="ARBA00030514"/>
    </source>
</evidence>
<evidence type="ECO:0000256" key="8">
    <source>
        <dbReference type="ARBA" id="ARBA00022982"/>
    </source>
</evidence>
<evidence type="ECO:0000259" key="15">
    <source>
        <dbReference type="PROSITE" id="PS51379"/>
    </source>
</evidence>
<keyword evidence="11 14" id="KW-0411">Iron-sulfur</keyword>
<dbReference type="Gene3D" id="3.30.70.20">
    <property type="match status" value="1"/>
</dbReference>
<dbReference type="CDD" id="cd07034">
    <property type="entry name" value="TPP_PYR_PFOR_IOR-alpha_like"/>
    <property type="match status" value="1"/>
</dbReference>
<feature type="domain" description="4Fe-4S ferredoxin-type" evidence="15">
    <location>
        <begin position="594"/>
        <end position="625"/>
    </location>
</feature>
<comment type="cofactor">
    <cofactor evidence="14">
        <name>[4Fe-4S] cluster</name>
        <dbReference type="ChEBI" id="CHEBI:49883"/>
    </cofactor>
    <text evidence="14">Binds 2 [4Fe-4S] clusters. In this family the first cluster has a non-standard and varying [4Fe-4S] binding motif CX(2)CX(2)CX(4-5)CP.</text>
</comment>
<evidence type="ECO:0000256" key="6">
    <source>
        <dbReference type="ARBA" id="ARBA00022485"/>
    </source>
</evidence>
<dbReference type="PIRSF" id="PIRSF006439">
    <property type="entry name" value="Indolepyruvate_ferr_oxidored"/>
    <property type="match status" value="1"/>
</dbReference>
<evidence type="ECO:0000313" key="17">
    <source>
        <dbReference type="Proteomes" id="UP000319296"/>
    </source>
</evidence>
<dbReference type="Gene3D" id="3.40.50.970">
    <property type="match status" value="2"/>
</dbReference>
<evidence type="ECO:0000256" key="13">
    <source>
        <dbReference type="ARBA" id="ARBA00048332"/>
    </source>
</evidence>
<dbReference type="GO" id="GO:0030976">
    <property type="term" value="F:thiamine pyrophosphate binding"/>
    <property type="evidence" value="ECO:0007669"/>
    <property type="project" value="InterPro"/>
</dbReference>
<evidence type="ECO:0000256" key="7">
    <source>
        <dbReference type="ARBA" id="ARBA00022723"/>
    </source>
</evidence>
<proteinExistence type="predicted"/>
<feature type="binding site" evidence="14">
    <location>
        <position position="609"/>
    </location>
    <ligand>
        <name>[4Fe-4S] cluster</name>
        <dbReference type="ChEBI" id="CHEBI:49883"/>
        <label>1</label>
    </ligand>
</feature>
<feature type="binding site" evidence="14">
    <location>
        <position position="606"/>
    </location>
    <ligand>
        <name>[4Fe-4S] cluster</name>
        <dbReference type="ChEBI" id="CHEBI:49883"/>
        <label>1</label>
    </ligand>
</feature>
<keyword evidence="5" id="KW-0813">Transport</keyword>
<dbReference type="InterPro" id="IPR002880">
    <property type="entry name" value="Pyrv_Fd/Flavodoxin_OxRdtase_N"/>
</dbReference>
<evidence type="ECO:0000256" key="3">
    <source>
        <dbReference type="ARBA" id="ARBA00012812"/>
    </source>
</evidence>
<name>A0A519BMM1_9DELT</name>
<dbReference type="SUPFAM" id="SSF52922">
    <property type="entry name" value="TK C-terminal domain-like"/>
    <property type="match status" value="1"/>
</dbReference>
<dbReference type="GO" id="GO:0043805">
    <property type="term" value="F:indolepyruvate ferredoxin oxidoreductase activity"/>
    <property type="evidence" value="ECO:0007669"/>
    <property type="project" value="UniProtKB-EC"/>
</dbReference>
<dbReference type="PROSITE" id="PS00198">
    <property type="entry name" value="4FE4S_FER_1"/>
    <property type="match status" value="1"/>
</dbReference>
<feature type="binding site" evidence="14">
    <location>
        <position position="643"/>
    </location>
    <ligand>
        <name>[4Fe-4S] cluster</name>
        <dbReference type="ChEBI" id="CHEBI:49883"/>
        <label>2</label>
    </ligand>
</feature>
<keyword evidence="6 14" id="KW-0004">4Fe-4S</keyword>
<feature type="binding site" evidence="14">
    <location>
        <position position="640"/>
    </location>
    <ligand>
        <name>[4Fe-4S] cluster</name>
        <dbReference type="ChEBI" id="CHEBI:49883"/>
        <label>2</label>
    </ligand>
</feature>
<protein>
    <recommendedName>
        <fullName evidence="4">Indolepyruvate oxidoreductase subunit IorA</fullName>
        <ecNumber evidence="3">1.2.7.8</ecNumber>
    </recommendedName>
    <alternativeName>
        <fullName evidence="12">Indolepyruvate ferredoxin oxidoreductase subunit alpha</fullName>
    </alternativeName>
</protein>
<dbReference type="PROSITE" id="PS51379">
    <property type="entry name" value="4FE4S_FER_2"/>
    <property type="match status" value="2"/>
</dbReference>
<evidence type="ECO:0000256" key="1">
    <source>
        <dbReference type="ARBA" id="ARBA00002995"/>
    </source>
</evidence>
<reference evidence="16 17" key="1">
    <citation type="journal article" date="2019" name="ISME J.">
        <title>Insights into ecological role of a new deltaproteobacterial order Candidatus Acidulodesulfobacterales by metagenomics and metatranscriptomics.</title>
        <authorList>
            <person name="Tan S."/>
            <person name="Liu J."/>
            <person name="Fang Y."/>
            <person name="Hedlund B.P."/>
            <person name="Lian Z.H."/>
            <person name="Huang L.Y."/>
            <person name="Li J.T."/>
            <person name="Huang L.N."/>
            <person name="Li W.J."/>
            <person name="Jiang H.C."/>
            <person name="Dong H.L."/>
            <person name="Shu W.S."/>
        </authorList>
    </citation>
    <scope>NUCLEOTIDE SEQUENCE [LARGE SCALE GENOMIC DNA]</scope>
    <source>
        <strain evidence="16">AP1</strain>
    </source>
</reference>
<comment type="subunit">
    <text evidence="2">Heterodimer of the IorA and IorB subunits.</text>
</comment>
<dbReference type="InterPro" id="IPR017896">
    <property type="entry name" value="4Fe4S_Fe-S-bd"/>
</dbReference>
<keyword evidence="7 14" id="KW-0479">Metal-binding</keyword>
<dbReference type="SUPFAM" id="SSF52518">
    <property type="entry name" value="Thiamin diphosphate-binding fold (THDP-binding)"/>
    <property type="match status" value="2"/>
</dbReference>
<feature type="binding site" evidence="14">
    <location>
        <position position="603"/>
    </location>
    <ligand>
        <name>[4Fe-4S] cluster</name>
        <dbReference type="ChEBI" id="CHEBI:49883"/>
        <label>1</label>
    </ligand>
</feature>
<dbReference type="InterPro" id="IPR017721">
    <property type="entry name" value="IorA"/>
</dbReference>
<feature type="domain" description="4Fe-4S ferredoxin-type" evidence="15">
    <location>
        <begin position="628"/>
        <end position="657"/>
    </location>
</feature>
<evidence type="ECO:0000256" key="10">
    <source>
        <dbReference type="ARBA" id="ARBA00023004"/>
    </source>
</evidence>
<evidence type="ECO:0000313" key="16">
    <source>
        <dbReference type="EMBL" id="RZD18505.1"/>
    </source>
</evidence>
<comment type="caution">
    <text evidence="16">The sequence shown here is derived from an EMBL/GenBank/DDBJ whole genome shotgun (WGS) entry which is preliminary data.</text>
</comment>
<dbReference type="PANTHER" id="PTHR43710:SF7">
    <property type="entry name" value="INDOLEPYRUVATE OXIDOREDUCTASE SUBUNIT IORA"/>
    <property type="match status" value="1"/>
</dbReference>
<dbReference type="EC" id="1.2.7.8" evidence="3"/>
<dbReference type="InterPro" id="IPR011766">
    <property type="entry name" value="TPP_enzyme_TPP-bd"/>
</dbReference>
<dbReference type="InterPro" id="IPR045025">
    <property type="entry name" value="HACL1-like"/>
</dbReference>
<evidence type="ECO:0000256" key="11">
    <source>
        <dbReference type="ARBA" id="ARBA00023014"/>
    </source>
</evidence>
<evidence type="ECO:0000256" key="9">
    <source>
        <dbReference type="ARBA" id="ARBA00023002"/>
    </source>
</evidence>
<accession>A0A519BMM1</accession>
<evidence type="ECO:0000256" key="14">
    <source>
        <dbReference type="PIRSR" id="PIRSR006439-50"/>
    </source>
</evidence>
<dbReference type="InterPro" id="IPR029061">
    <property type="entry name" value="THDP-binding"/>
</dbReference>
<keyword evidence="9" id="KW-0560">Oxidoreductase</keyword>
<evidence type="ECO:0000256" key="4">
    <source>
        <dbReference type="ARBA" id="ARBA00017710"/>
    </source>
</evidence>
<dbReference type="EMBL" id="SGBB01000008">
    <property type="protein sequence ID" value="RZD18505.1"/>
    <property type="molecule type" value="Genomic_DNA"/>
</dbReference>
<dbReference type="InterPro" id="IPR009014">
    <property type="entry name" value="Transketo_C/PFOR_II"/>
</dbReference>
<keyword evidence="10 14" id="KW-0408">Iron</keyword>
<feature type="binding site" evidence="14">
    <location>
        <position position="637"/>
    </location>
    <ligand>
        <name>[4Fe-4S] cluster</name>
        <dbReference type="ChEBI" id="CHEBI:49883"/>
        <label>2</label>
    </ligand>
</feature>
<dbReference type="GO" id="GO:0046872">
    <property type="term" value="F:metal ion binding"/>
    <property type="evidence" value="ECO:0007669"/>
    <property type="project" value="UniProtKB-KW"/>
</dbReference>
<keyword evidence="8" id="KW-0249">Electron transport</keyword>
<dbReference type="CDD" id="cd02008">
    <property type="entry name" value="TPP_IOR_alpha"/>
    <property type="match status" value="1"/>
</dbReference>
<dbReference type="InterPro" id="IPR017900">
    <property type="entry name" value="4Fe4S_Fe_S_CS"/>
</dbReference>
<gene>
    <name evidence="16" type="ORF">EVG15_05590</name>
</gene>
<dbReference type="Proteomes" id="UP000319296">
    <property type="component" value="Unassembled WGS sequence"/>
</dbReference>
<feature type="binding site" evidence="14">
    <location>
        <position position="615"/>
    </location>
    <ligand>
        <name>[4Fe-4S] cluster</name>
        <dbReference type="ChEBI" id="CHEBI:49883"/>
        <label>2</label>
    </ligand>
</feature>
<evidence type="ECO:0000256" key="2">
    <source>
        <dbReference type="ARBA" id="ARBA00011238"/>
    </source>
</evidence>
<organism evidence="16 17">
    <name type="scientific">Candidatus Acididesulfobacter diazotrophicus</name>
    <dbReference type="NCBI Taxonomy" id="2597226"/>
    <lineage>
        <taxon>Bacteria</taxon>
        <taxon>Deltaproteobacteria</taxon>
        <taxon>Candidatus Acidulodesulfobacterales</taxon>
        <taxon>Candidatus Acididesulfobacter</taxon>
    </lineage>
</organism>
<comment type="catalytic activity">
    <reaction evidence="13">
        <text>indole-3-pyruvate + 2 oxidized [2Fe-2S]-[ferredoxin] + CoA = (indol-3-yl)acetyl-CoA + 2 reduced [2Fe-2S]-[ferredoxin] + CO2 + H(+)</text>
        <dbReference type="Rhea" id="RHEA:12645"/>
        <dbReference type="Rhea" id="RHEA-COMP:10000"/>
        <dbReference type="Rhea" id="RHEA-COMP:10001"/>
        <dbReference type="ChEBI" id="CHEBI:15378"/>
        <dbReference type="ChEBI" id="CHEBI:16526"/>
        <dbReference type="ChEBI" id="CHEBI:17640"/>
        <dbReference type="ChEBI" id="CHEBI:33737"/>
        <dbReference type="ChEBI" id="CHEBI:33738"/>
        <dbReference type="ChEBI" id="CHEBI:57271"/>
        <dbReference type="ChEBI" id="CHEBI:57287"/>
        <dbReference type="EC" id="1.2.7.8"/>
    </reaction>
</comment>
<keyword evidence="16" id="KW-0670">Pyruvate</keyword>
<dbReference type="GO" id="GO:0051539">
    <property type="term" value="F:4 iron, 4 sulfur cluster binding"/>
    <property type="evidence" value="ECO:0007669"/>
    <property type="project" value="UniProtKB-KW"/>
</dbReference>
<dbReference type="FunFam" id="3.40.50.970:FF:000039">
    <property type="entry name" value="Indolepyruvate oxidoreductase subunit IorA"/>
    <property type="match status" value="1"/>
</dbReference>
<dbReference type="PANTHER" id="PTHR43710">
    <property type="entry name" value="2-HYDROXYACYL-COA LYASE"/>
    <property type="match status" value="1"/>
</dbReference>
<dbReference type="AlphaFoldDB" id="A0A519BMM1"/>
<comment type="function">
    <text evidence="1">Catalyzes the ferredoxin-dependent oxidative decarboxylation of arylpyruvates.</text>
</comment>
<evidence type="ECO:0000256" key="5">
    <source>
        <dbReference type="ARBA" id="ARBA00022448"/>
    </source>
</evidence>
<sequence>MANLFVEGKYGDKGIILGNEAIARGALEAGVGYASMYPGTPASEIIITLDKNKKYIKNIYTEFSLNEHISLHGAIGASWSGIRSLCAMKNVGLNVASEPAHFLAYTGVKAGLVLAIGSDPGAPSSSNEQDDRWYSLHTYMPILEPSNIQEAKDFTKKAFEISEQFSFGIILMAPSRLCHNAGILHFGDCLDRDLISGNFKRDPENYLNLFNLAVKNHKKYLERNELLKKYANTSELNIIIDAETGSRNHYRGNNHRIGFISSGVIYAHLIEALNFINADNYKILKLGITFPLSEELIKRFLNDLDEVVIVEEAEGFLEFQIKKIAFEIGYRGKIHGKNIFNAYGELTVDDVIKGAANFLKKPPPEYFDTAVKNLEMISDKIPQRMGTFCVGCPHRGSIYSILKASGYSNTDSKDRDVIIAGDIGCYTLGLLPPYNAMDWLTCMNSGLSIGQAISIADKSKKIIALVGDSTFYHSGIPVLMNAVQNNSNILYIILDNSWTAMTGHQKTPSTKIDIDGISNPNAINLKDLLKSLGISYIKTIDPNNVKRFSVLIKEALKEKGLKVIIAKRECILQEERRNKINKIKNVKLNNKPEIIYELQKERCVKCNECFVELACPAIQLKKEDDNKEFYFIDTIACVKCGVCYEVCPNGAIRKVEFNLHSLINSEPQVNLLNNKENKTELKIIT</sequence>
<dbReference type="Pfam" id="PF01855">
    <property type="entry name" value="POR_N"/>
    <property type="match status" value="1"/>
</dbReference>
<feature type="binding site" evidence="14">
    <location>
        <position position="647"/>
    </location>
    <ligand>
        <name>[4Fe-4S] cluster</name>
        <dbReference type="ChEBI" id="CHEBI:49883"/>
        <label>1</label>
    </ligand>
</feature>
<dbReference type="Pfam" id="PF00037">
    <property type="entry name" value="Fer4"/>
    <property type="match status" value="1"/>
</dbReference>